<name>A0AAV5G765_9BASI</name>
<dbReference type="Proteomes" id="UP001342314">
    <property type="component" value="Unassembled WGS sequence"/>
</dbReference>
<organism evidence="1 2">
    <name type="scientific">Rhodotorula paludigena</name>
    <dbReference type="NCBI Taxonomy" id="86838"/>
    <lineage>
        <taxon>Eukaryota</taxon>
        <taxon>Fungi</taxon>
        <taxon>Dikarya</taxon>
        <taxon>Basidiomycota</taxon>
        <taxon>Pucciniomycotina</taxon>
        <taxon>Microbotryomycetes</taxon>
        <taxon>Sporidiobolales</taxon>
        <taxon>Sporidiobolaceae</taxon>
        <taxon>Rhodotorula</taxon>
    </lineage>
</organism>
<evidence type="ECO:0000313" key="1">
    <source>
        <dbReference type="EMBL" id="GJN88396.1"/>
    </source>
</evidence>
<sequence length="497" mass="55348">MSSPAPGKPRATLDSLPLEIKARIVELCDEQDERFEAMMDETARRARYVDSAHLDVLVAQCRTTNLPSVSALFRVSKAWSDLAAPYRFKVLKLSRTHNVTFRCLIAYSRARHFRQLVLDKPAGPAGDLVFLASILALSFEKVQHIVVKQSVIPVLQLTSLSNGHVRLWDQRGFCAMNLRRLLRVATLLDLSVAECGTITEFLKHSLVLRELTVDLAELSDAPDHLAHILAAAPSVTKLRLVTPAGFSFNMTKPSAPPQTWPSLRSLEIEGPLSGDGIASFALHFAASLTSLVIHTLEDDPDAVVPLFKSEKLPVLAHLTLRTTTDCAYDIAWCMLGTLEPKHVPALTTLAVNFEDHGDALAADSDDKRLLEQIETFAKASRTLRKVTLFDTLSTVMSVQQAYFAQWAARLNLRVCLDPHDSQPEWPVLRAREYQQNRAPNEEMEQSERDALTTGVDRTTQFLYEWVGRAKYLGDDVELARIAESLCAVELERAAMLT</sequence>
<gene>
    <name evidence="1" type="ORF">Rhopal_001362-T1</name>
</gene>
<dbReference type="AlphaFoldDB" id="A0AAV5G765"/>
<dbReference type="InterPro" id="IPR032675">
    <property type="entry name" value="LRR_dom_sf"/>
</dbReference>
<reference evidence="1 2" key="1">
    <citation type="submission" date="2021-12" db="EMBL/GenBank/DDBJ databases">
        <title>High titer production of polyol ester of fatty acids by Rhodotorula paludigena BS15 towards product separation-free biomass refinery.</title>
        <authorList>
            <person name="Mano J."/>
            <person name="Ono H."/>
            <person name="Tanaka T."/>
            <person name="Naito K."/>
            <person name="Sushida H."/>
            <person name="Ike M."/>
            <person name="Tokuyasu K."/>
            <person name="Kitaoka M."/>
        </authorList>
    </citation>
    <scope>NUCLEOTIDE SEQUENCE [LARGE SCALE GENOMIC DNA]</scope>
    <source>
        <strain evidence="1 2">BS15</strain>
    </source>
</reference>
<dbReference type="EMBL" id="BQKY01000003">
    <property type="protein sequence ID" value="GJN88396.1"/>
    <property type="molecule type" value="Genomic_DNA"/>
</dbReference>
<evidence type="ECO:0000313" key="2">
    <source>
        <dbReference type="Proteomes" id="UP001342314"/>
    </source>
</evidence>
<dbReference type="Gene3D" id="3.80.10.10">
    <property type="entry name" value="Ribonuclease Inhibitor"/>
    <property type="match status" value="1"/>
</dbReference>
<evidence type="ECO:0008006" key="3">
    <source>
        <dbReference type="Google" id="ProtNLM"/>
    </source>
</evidence>
<protein>
    <recommendedName>
        <fullName evidence="3">F-box domain-containing protein</fullName>
    </recommendedName>
</protein>
<proteinExistence type="predicted"/>
<comment type="caution">
    <text evidence="1">The sequence shown here is derived from an EMBL/GenBank/DDBJ whole genome shotgun (WGS) entry which is preliminary data.</text>
</comment>
<accession>A0AAV5G765</accession>
<keyword evidence="2" id="KW-1185">Reference proteome</keyword>